<organism evidence="2 3">
    <name type="scientific">Sphingobium indicum (strain DSM 16412 / CCM 7286 / MTCC 6364 / B90A)</name>
    <dbReference type="NCBI Taxonomy" id="861109"/>
    <lineage>
        <taxon>Bacteria</taxon>
        <taxon>Pseudomonadati</taxon>
        <taxon>Pseudomonadota</taxon>
        <taxon>Alphaproteobacteria</taxon>
        <taxon>Sphingomonadales</taxon>
        <taxon>Sphingomonadaceae</taxon>
        <taxon>Sphingobium</taxon>
    </lineage>
</organism>
<evidence type="ECO:0000259" key="1">
    <source>
        <dbReference type="Pfam" id="PF13649"/>
    </source>
</evidence>
<dbReference type="KEGG" id="sinb:SIDU_16380"/>
<dbReference type="GO" id="GO:0032259">
    <property type="term" value="P:methylation"/>
    <property type="evidence" value="ECO:0007669"/>
    <property type="project" value="UniProtKB-KW"/>
</dbReference>
<evidence type="ECO:0000313" key="2">
    <source>
        <dbReference type="EMBL" id="APL95958.1"/>
    </source>
</evidence>
<dbReference type="Proteomes" id="UP000004550">
    <property type="component" value="Chromosome"/>
</dbReference>
<reference evidence="2 3" key="1">
    <citation type="journal article" date="2012" name="J. Bacteriol.">
        <title>Genome sequence of Sphingobium indicum B90A, a hexachlorocyclohexane-degrading bacterium.</title>
        <authorList>
            <person name="Anand S."/>
            <person name="Sangwan N."/>
            <person name="Lata P."/>
            <person name="Kaur J."/>
            <person name="Dua A."/>
            <person name="Singh A.K."/>
            <person name="Verma M."/>
            <person name="Kaur J."/>
            <person name="Khurana J.P."/>
            <person name="Khurana P."/>
            <person name="Mathur S."/>
            <person name="Lal R."/>
        </authorList>
    </citation>
    <scope>NUCLEOTIDE SEQUENCE [LARGE SCALE GENOMIC DNA]</scope>
    <source>
        <strain evidence="3">DSM 16412 / CCM 7286 / MTCC 6364 / B90A</strain>
    </source>
</reference>
<feature type="domain" description="Methyltransferase" evidence="1">
    <location>
        <begin position="66"/>
        <end position="165"/>
    </location>
</feature>
<proteinExistence type="predicted"/>
<evidence type="ECO:0000313" key="3">
    <source>
        <dbReference type="Proteomes" id="UP000004550"/>
    </source>
</evidence>
<dbReference type="AlphaFoldDB" id="A0A1L5BSX3"/>
<dbReference type="RefSeq" id="WP_007684375.1">
    <property type="nucleotide sequence ID" value="NZ_CP013070.1"/>
</dbReference>
<accession>A0A1L5BSX3</accession>
<dbReference type="GO" id="GO:0008168">
    <property type="term" value="F:methyltransferase activity"/>
    <property type="evidence" value="ECO:0007669"/>
    <property type="project" value="UniProtKB-KW"/>
</dbReference>
<dbReference type="SUPFAM" id="SSF53335">
    <property type="entry name" value="S-adenosyl-L-methionine-dependent methyltransferases"/>
    <property type="match status" value="1"/>
</dbReference>
<dbReference type="InterPro" id="IPR029063">
    <property type="entry name" value="SAM-dependent_MTases_sf"/>
</dbReference>
<dbReference type="EMBL" id="CP013070">
    <property type="protein sequence ID" value="APL95958.1"/>
    <property type="molecule type" value="Genomic_DNA"/>
</dbReference>
<dbReference type="Pfam" id="PF13649">
    <property type="entry name" value="Methyltransf_25"/>
    <property type="match status" value="1"/>
</dbReference>
<dbReference type="InterPro" id="IPR041698">
    <property type="entry name" value="Methyltransf_25"/>
</dbReference>
<dbReference type="Gene3D" id="3.40.50.150">
    <property type="entry name" value="Vaccinia Virus protein VP39"/>
    <property type="match status" value="1"/>
</dbReference>
<name>A0A1L5BSX3_SPHIB</name>
<sequence>MASIPLKKKNRVLPGKRSSTFLGQWSMFFRQFIKHPGMIGSVIPSSRQLVDSMLEGVDWQRTRLFVEYGPGVGTFTRPILDRLHPDATLLAIDLNLDFVAYLEAEIADPRLRIVHGSAADVRRFIKEAGYAQADYVLSGIPFSTLPDGVGQAICAETRSVLKDGGAFLVYQYSGYMRRLLSPLFEEIRERVEWRNIPPCRMFVAMKREILAQAA</sequence>
<dbReference type="GeneID" id="29274870"/>
<keyword evidence="2" id="KW-0489">Methyltransferase</keyword>
<protein>
    <submittedName>
        <fullName evidence="2">Methyltransferase</fullName>
    </submittedName>
</protein>
<gene>
    <name evidence="2" type="ORF">SIDU_16380</name>
</gene>
<keyword evidence="2" id="KW-0808">Transferase</keyword>